<reference evidence="1 2" key="1">
    <citation type="submission" date="2016-10" db="EMBL/GenBank/DDBJ databases">
        <authorList>
            <person name="de Groot N.N."/>
        </authorList>
    </citation>
    <scope>NUCLEOTIDE SEQUENCE [LARGE SCALE GENOMIC DNA]</scope>
    <source>
        <strain evidence="1 2">DSM 8423</strain>
    </source>
</reference>
<gene>
    <name evidence="1" type="ORF">SAMN04489760_12538</name>
</gene>
<evidence type="ECO:0000313" key="1">
    <source>
        <dbReference type="EMBL" id="SEM60046.1"/>
    </source>
</evidence>
<name>A0A1H7ZP15_9BACT</name>
<accession>A0A1H7ZP15</accession>
<evidence type="ECO:0000313" key="2">
    <source>
        <dbReference type="Proteomes" id="UP000198744"/>
    </source>
</evidence>
<sequence length="145" mass="15877">MSLEAGVRETYITPKPFTQQIFLPNPTQDSLLNTSEALRFAKKELHYATVGDPGYDQAIINQILAVEEAIDAYLAQVLNTRRIARKDLLAEAVVKLKEQLPSLKATGDQLKGLAANTGKPEWVNVYLNMALASVAEAEARVNGLP</sequence>
<dbReference type="AlphaFoldDB" id="A0A1H7ZP15"/>
<proteinExistence type="predicted"/>
<keyword evidence="2" id="KW-1185">Reference proteome</keyword>
<dbReference type="EMBL" id="FOBS01000025">
    <property type="protein sequence ID" value="SEM60046.1"/>
    <property type="molecule type" value="Genomic_DNA"/>
</dbReference>
<dbReference type="Proteomes" id="UP000198744">
    <property type="component" value="Unassembled WGS sequence"/>
</dbReference>
<dbReference type="RefSeq" id="WP_093884302.1">
    <property type="nucleotide sequence ID" value="NZ_FOBS01000025.1"/>
</dbReference>
<organism evidence="1 2">
    <name type="scientific">Syntrophus gentianae</name>
    <dbReference type="NCBI Taxonomy" id="43775"/>
    <lineage>
        <taxon>Bacteria</taxon>
        <taxon>Pseudomonadati</taxon>
        <taxon>Thermodesulfobacteriota</taxon>
        <taxon>Syntrophia</taxon>
        <taxon>Syntrophales</taxon>
        <taxon>Syntrophaceae</taxon>
        <taxon>Syntrophus</taxon>
    </lineage>
</organism>
<protein>
    <submittedName>
        <fullName evidence="1">Uncharacterized protein</fullName>
    </submittedName>
</protein>